<sequence>MIKCEWIEFMYENDPLTEKEFEEMMGETFQAMMVDENNFPQFIWTANHVVIVTKRVRHVEDVEFKKIPRNPGCE</sequence>
<evidence type="ECO:0000313" key="1">
    <source>
        <dbReference type="EMBL" id="UPM52963.1"/>
    </source>
</evidence>
<protein>
    <submittedName>
        <fullName evidence="1">Uncharacterized protein</fullName>
    </submittedName>
</protein>
<evidence type="ECO:0000313" key="2">
    <source>
        <dbReference type="Proteomes" id="UP000830639"/>
    </source>
</evidence>
<dbReference type="Proteomes" id="UP000830639">
    <property type="component" value="Chromosome"/>
</dbReference>
<reference evidence="1 2" key="1">
    <citation type="submission" date="2022-04" db="EMBL/GenBank/DDBJ databases">
        <title>Mechanism of arsenic methylation and mitigation arsenic toxicity by Bacillus sp. LH14 from an Arsenic-Contaminated Paddy Soil.</title>
        <authorList>
            <person name="Wang D."/>
        </authorList>
    </citation>
    <scope>NUCLEOTIDE SEQUENCE [LARGE SCALE GENOMIC DNA]</scope>
    <source>
        <strain evidence="1 2">LH14</strain>
    </source>
</reference>
<accession>A0ABY4JGM5</accession>
<proteinExistence type="predicted"/>
<dbReference type="RefSeq" id="WP_248266304.1">
    <property type="nucleotide sequence ID" value="NZ_CP096034.1"/>
</dbReference>
<keyword evidence="2" id="KW-1185">Reference proteome</keyword>
<gene>
    <name evidence="1" type="ORF">MY490_14150</name>
</gene>
<organism evidence="1 2">
    <name type="scientific">Gottfriedia acidiceleris</name>
    <dbReference type="NCBI Taxonomy" id="371036"/>
    <lineage>
        <taxon>Bacteria</taxon>
        <taxon>Bacillati</taxon>
        <taxon>Bacillota</taxon>
        <taxon>Bacilli</taxon>
        <taxon>Bacillales</taxon>
        <taxon>Bacillaceae</taxon>
        <taxon>Gottfriedia</taxon>
    </lineage>
</organism>
<dbReference type="EMBL" id="CP096034">
    <property type="protein sequence ID" value="UPM52963.1"/>
    <property type="molecule type" value="Genomic_DNA"/>
</dbReference>
<name>A0ABY4JGM5_9BACI</name>